<comment type="function">
    <text evidence="8">Essential component of the vacuolar proton pump (V-ATPase), a multimeric enzyme that catalyzes the translocation of protons across the membranes. Required for assembly and activity of the V-ATPase.</text>
</comment>
<evidence type="ECO:0000256" key="3">
    <source>
        <dbReference type="ARBA" id="ARBA00022448"/>
    </source>
</evidence>
<dbReference type="InterPro" id="IPR002490">
    <property type="entry name" value="V-ATPase_116kDa_su"/>
</dbReference>
<dbReference type="GO" id="GO:0033179">
    <property type="term" value="C:proton-transporting V-type ATPase, V0 domain"/>
    <property type="evidence" value="ECO:0007669"/>
    <property type="project" value="InterPro"/>
</dbReference>
<dbReference type="Proteomes" id="UP001146793">
    <property type="component" value="Unassembled WGS sequence"/>
</dbReference>
<organism evidence="9 10">
    <name type="scientific">Anaeramoeba flamelloides</name>
    <dbReference type="NCBI Taxonomy" id="1746091"/>
    <lineage>
        <taxon>Eukaryota</taxon>
        <taxon>Metamonada</taxon>
        <taxon>Anaeramoebidae</taxon>
        <taxon>Anaeramoeba</taxon>
    </lineage>
</organism>
<reference evidence="9" key="1">
    <citation type="submission" date="2022-08" db="EMBL/GenBank/DDBJ databases">
        <title>Novel sulphate-reducing endosymbionts in the free-living metamonad Anaeramoeba.</title>
        <authorList>
            <person name="Jerlstrom-Hultqvist J."/>
            <person name="Cepicka I."/>
            <person name="Gallot-Lavallee L."/>
            <person name="Salas-Leiva D."/>
            <person name="Curtis B.A."/>
            <person name="Zahonova K."/>
            <person name="Pipaliya S."/>
            <person name="Dacks J."/>
            <person name="Roger A.J."/>
        </authorList>
    </citation>
    <scope>NUCLEOTIDE SEQUENCE</scope>
    <source>
        <strain evidence="9">Busselton2</strain>
    </source>
</reference>
<feature type="transmembrane region" description="Helical" evidence="8">
    <location>
        <begin position="432"/>
        <end position="454"/>
    </location>
</feature>
<keyword evidence="4 8" id="KW-0812">Transmembrane</keyword>
<feature type="transmembrane region" description="Helical" evidence="8">
    <location>
        <begin position="346"/>
        <end position="369"/>
    </location>
</feature>
<comment type="subcellular location">
    <subcellularLocation>
        <location evidence="1">Membrane</location>
        <topology evidence="1">Multi-pass membrane protein</topology>
    </subcellularLocation>
</comment>
<evidence type="ECO:0000256" key="6">
    <source>
        <dbReference type="ARBA" id="ARBA00023065"/>
    </source>
</evidence>
<feature type="transmembrane region" description="Helical" evidence="8">
    <location>
        <begin position="301"/>
        <end position="325"/>
    </location>
</feature>
<evidence type="ECO:0000313" key="9">
    <source>
        <dbReference type="EMBL" id="KAJ3443591.1"/>
    </source>
</evidence>
<evidence type="ECO:0000313" key="10">
    <source>
        <dbReference type="Proteomes" id="UP001146793"/>
    </source>
</evidence>
<comment type="caution">
    <text evidence="9">The sequence shown here is derived from an EMBL/GenBank/DDBJ whole genome shotgun (WGS) entry which is preliminary data.</text>
</comment>
<gene>
    <name evidence="9" type="ORF">M0812_09434</name>
</gene>
<feature type="transmembrane region" description="Helical" evidence="8">
    <location>
        <begin position="466"/>
        <end position="488"/>
    </location>
</feature>
<dbReference type="GO" id="GO:0051117">
    <property type="term" value="F:ATPase binding"/>
    <property type="evidence" value="ECO:0007669"/>
    <property type="project" value="TreeGrafter"/>
</dbReference>
<dbReference type="PANTHER" id="PTHR11629:SF63">
    <property type="entry name" value="V-TYPE PROTON ATPASE SUBUNIT A"/>
    <property type="match status" value="1"/>
</dbReference>
<keyword evidence="5 8" id="KW-1133">Transmembrane helix</keyword>
<evidence type="ECO:0000256" key="4">
    <source>
        <dbReference type="ARBA" id="ARBA00022692"/>
    </source>
</evidence>
<evidence type="ECO:0000256" key="8">
    <source>
        <dbReference type="RuleBase" id="RU361189"/>
    </source>
</evidence>
<dbReference type="GO" id="GO:0046961">
    <property type="term" value="F:proton-transporting ATPase activity, rotational mechanism"/>
    <property type="evidence" value="ECO:0007669"/>
    <property type="project" value="InterPro"/>
</dbReference>
<proteinExistence type="inferred from homology"/>
<dbReference type="Pfam" id="PF01496">
    <property type="entry name" value="V_ATPase_I"/>
    <property type="match status" value="2"/>
</dbReference>
<comment type="similarity">
    <text evidence="2 8">Belongs to the V-ATPase 116 kDa subunit family.</text>
</comment>
<accession>A0AAV7ZRW1</accession>
<dbReference type="GO" id="GO:0007035">
    <property type="term" value="P:vacuolar acidification"/>
    <property type="evidence" value="ECO:0007669"/>
    <property type="project" value="TreeGrafter"/>
</dbReference>
<keyword evidence="7 8" id="KW-0472">Membrane</keyword>
<protein>
    <recommendedName>
        <fullName evidence="8">V-type proton ATPase subunit a</fullName>
    </recommendedName>
</protein>
<keyword evidence="3 8" id="KW-0813">Transport</keyword>
<keyword evidence="6 8" id="KW-0406">Ion transport</keyword>
<feature type="transmembrane region" description="Helical" evidence="8">
    <location>
        <begin position="533"/>
        <end position="557"/>
    </location>
</feature>
<evidence type="ECO:0000256" key="7">
    <source>
        <dbReference type="ARBA" id="ARBA00023136"/>
    </source>
</evidence>
<sequence>MSIFFPEEMYLLQFILRNDCCEKVVTEIGRNSLVEFRDLNSGLAPNLRNFQNQVKKLDKMQRSVMKFHLFLKNEKIYKQMEKIPKLTKKEIKELNKSDINHLEEDIQDKTILLQDIQNGIIKSKEKLFHLYEFKSVYSNTNNFLKQRQQLPSRSPSSVTTDSDSNSDILLLERYDSLSLQSEMENDETIDDFIIKSRMLTGTIETKFRGKFQRSLWRITKGNSLVYLWDHEQKIFNPSVIDYGGDTTIINILNHEAKKLDQPTFLKCNKYQKPVQKLVNEYFIPKYRELNPTPVMTVTFPFLFAVMFSDLGHGILLTLVALYLIYSYKFLFNGYNQRKIKKSSIIYLLYKARYLLLYMGVASIIIGFIYNEIFGIPVSLFDSCWEKNDQNSTQFSIEYQRGANYCTYPVGVDPEWGNKENWLKYFNSFKLKISILLGFFHILIGLIIAIVNSIISKRYGYLVTQIFPKLLMIFSSHGYVCLLILYKWLTNWGDRKGQEGGINIIQTLLDMAFKFGNVEEEQEFFSNQQLFQKFLISFFFIGFILLFFTKPILQYLIVKNKINNLKNGDLVNFNNEENESIILQIIIDQVILVIEFALSILSNMASYTR</sequence>
<evidence type="ECO:0000256" key="1">
    <source>
        <dbReference type="ARBA" id="ARBA00004141"/>
    </source>
</evidence>
<evidence type="ECO:0000256" key="2">
    <source>
        <dbReference type="ARBA" id="ARBA00009904"/>
    </source>
</evidence>
<dbReference type="PANTHER" id="PTHR11629">
    <property type="entry name" value="VACUOLAR PROTON ATPASES"/>
    <property type="match status" value="1"/>
</dbReference>
<dbReference type="GO" id="GO:0016471">
    <property type="term" value="C:vacuolar proton-transporting V-type ATPase complex"/>
    <property type="evidence" value="ECO:0007669"/>
    <property type="project" value="TreeGrafter"/>
</dbReference>
<dbReference type="AlphaFoldDB" id="A0AAV7ZRW1"/>
<keyword evidence="8" id="KW-0375">Hydrogen ion transport</keyword>
<dbReference type="EMBL" id="JANTQA010000023">
    <property type="protein sequence ID" value="KAJ3443591.1"/>
    <property type="molecule type" value="Genomic_DNA"/>
</dbReference>
<evidence type="ECO:0000256" key="5">
    <source>
        <dbReference type="ARBA" id="ARBA00022989"/>
    </source>
</evidence>
<name>A0AAV7ZRW1_9EUKA</name>